<dbReference type="KEGG" id="lak:106153128"/>
<name>A0A1S3H8F4_LINAN</name>
<dbReference type="InterPro" id="IPR026888">
    <property type="entry name" value="AcetylCoA_hyd_C"/>
</dbReference>
<dbReference type="FunCoup" id="A0A1S3H8F4">
    <property type="interactions" value="680"/>
</dbReference>
<dbReference type="Pfam" id="PF13336">
    <property type="entry name" value="AcetylCoA_hyd_C"/>
    <property type="match status" value="1"/>
</dbReference>
<protein>
    <submittedName>
        <fullName evidence="6">Uncharacterized protein LOC106153128</fullName>
    </submittedName>
</protein>
<dbReference type="SUPFAM" id="SSF100950">
    <property type="entry name" value="NagB/RpiA/CoA transferase-like"/>
    <property type="match status" value="2"/>
</dbReference>
<evidence type="ECO:0000256" key="1">
    <source>
        <dbReference type="ARBA" id="ARBA00009632"/>
    </source>
</evidence>
<dbReference type="STRING" id="7574.A0A1S3H8F4"/>
<dbReference type="Proteomes" id="UP000085678">
    <property type="component" value="Unplaced"/>
</dbReference>
<dbReference type="Pfam" id="PF02550">
    <property type="entry name" value="AcetylCoA_hydro"/>
    <property type="match status" value="1"/>
</dbReference>
<dbReference type="Gene3D" id="3.30.750.70">
    <property type="entry name" value="4-hydroxybutyrate coenzyme like domains"/>
    <property type="match status" value="1"/>
</dbReference>
<dbReference type="GO" id="GO:0006083">
    <property type="term" value="P:acetate metabolic process"/>
    <property type="evidence" value="ECO:0007669"/>
    <property type="project" value="InterPro"/>
</dbReference>
<dbReference type="PANTHER" id="PTHR21432:SF20">
    <property type="entry name" value="ACETYL-COA HYDROLASE"/>
    <property type="match status" value="1"/>
</dbReference>
<sequence>MASVLKNAVRLATKTLHESSKSGVKATSRFFHFYSPEPCHPIPDKLPKWMSAEEAVSVVRSGMKVFVHGGAATPMPLVNALAQHGLDSDLNGIEIMDMFLICQTPYVQPEYKGIFRSNSFFIGDNCREAVNDGRADFVPIFLSEIPLLFRRNLITLDVALISVSSPDEHGFCTLGPSVDCARAALQNARYIIALVNPNMPRTFGDGMVHMSHFDAMVQEDYALPEYNSNRTTSEVEQQIGRIIATNLVQDGATLQMGIGNIPDAVISALWSHRDLGIHSEMLGDSMIDLVERGAITNAGKNIHPGKIVGGFAVGTKRLYEYMHDNPMIVMLDIGFVNNTSIISQNPKVTAINSCIEIDLTGQVCADSIGTWMYSGVGGQIDFLRGAALSMDGQGKPIIALPSTTQKGESKIVPVLKAGAGVTTSRAHAHYIVTEYGIASLFGKNLRQRAYELIKIAHPDHRETLEKEAFARLKCMPSP</sequence>
<evidence type="ECO:0000313" key="5">
    <source>
        <dbReference type="Proteomes" id="UP000085678"/>
    </source>
</evidence>
<dbReference type="GO" id="GO:0008775">
    <property type="term" value="F:acetate CoA-transferase activity"/>
    <property type="evidence" value="ECO:0007669"/>
    <property type="project" value="InterPro"/>
</dbReference>
<evidence type="ECO:0000256" key="2">
    <source>
        <dbReference type="ARBA" id="ARBA00022679"/>
    </source>
</evidence>
<organism evidence="5 6">
    <name type="scientific">Lingula anatina</name>
    <name type="common">Brachiopod</name>
    <name type="synonym">Lingula unguis</name>
    <dbReference type="NCBI Taxonomy" id="7574"/>
    <lineage>
        <taxon>Eukaryota</taxon>
        <taxon>Metazoa</taxon>
        <taxon>Spiralia</taxon>
        <taxon>Lophotrochozoa</taxon>
        <taxon>Brachiopoda</taxon>
        <taxon>Linguliformea</taxon>
        <taxon>Lingulata</taxon>
        <taxon>Lingulida</taxon>
        <taxon>Linguloidea</taxon>
        <taxon>Lingulidae</taxon>
        <taxon>Lingula</taxon>
    </lineage>
</organism>
<comment type="similarity">
    <text evidence="1">Belongs to the acetyl-CoA hydrolase/transferase family.</text>
</comment>
<evidence type="ECO:0000259" key="4">
    <source>
        <dbReference type="Pfam" id="PF13336"/>
    </source>
</evidence>
<evidence type="ECO:0000259" key="3">
    <source>
        <dbReference type="Pfam" id="PF02550"/>
    </source>
</evidence>
<dbReference type="InterPro" id="IPR003702">
    <property type="entry name" value="ActCoA_hydro_N"/>
</dbReference>
<dbReference type="RefSeq" id="XP_013382395.1">
    <property type="nucleotide sequence ID" value="XM_013526941.1"/>
</dbReference>
<keyword evidence="5" id="KW-1185">Reference proteome</keyword>
<dbReference type="PANTHER" id="PTHR21432">
    <property type="entry name" value="ACETYL-COA HYDROLASE-RELATED"/>
    <property type="match status" value="1"/>
</dbReference>
<keyword evidence="2" id="KW-0808">Transferase</keyword>
<dbReference type="AlphaFoldDB" id="A0A1S3H8F4"/>
<accession>A0A1S3H8F4</accession>
<feature type="domain" description="Acetyl-CoA hydrolase/transferase C-terminal" evidence="4">
    <location>
        <begin position="314"/>
        <end position="468"/>
    </location>
</feature>
<dbReference type="InParanoid" id="A0A1S3H8F4"/>
<dbReference type="FunFam" id="3.40.1080.20:FF:000002">
    <property type="entry name" value="Acetyl-CoA hydrolase/transferase"/>
    <property type="match status" value="1"/>
</dbReference>
<dbReference type="OrthoDB" id="10250396at2759"/>
<gene>
    <name evidence="6" type="primary">LOC106153128</name>
</gene>
<evidence type="ECO:0000313" key="6">
    <source>
        <dbReference type="RefSeq" id="XP_013382395.1"/>
    </source>
</evidence>
<dbReference type="Gene3D" id="3.40.1080.10">
    <property type="entry name" value="Glutaconate Coenzyme A-transferase"/>
    <property type="match status" value="1"/>
</dbReference>
<dbReference type="GO" id="GO:0005739">
    <property type="term" value="C:mitochondrion"/>
    <property type="evidence" value="ECO:0007669"/>
    <property type="project" value="TreeGrafter"/>
</dbReference>
<reference evidence="6" key="1">
    <citation type="submission" date="2025-08" db="UniProtKB">
        <authorList>
            <consortium name="RefSeq"/>
        </authorList>
    </citation>
    <scope>IDENTIFICATION</scope>
    <source>
        <tissue evidence="6">Gonads</tissue>
    </source>
</reference>
<dbReference type="GeneID" id="106153128"/>
<dbReference type="Gene3D" id="3.40.1080.20">
    <property type="entry name" value="Acetyl-CoA hydrolase/transferase C-terminal domain"/>
    <property type="match status" value="1"/>
</dbReference>
<dbReference type="InterPro" id="IPR046433">
    <property type="entry name" value="ActCoA_hydro"/>
</dbReference>
<dbReference type="OMA" id="KTVHIHT"/>
<dbReference type="InterPro" id="IPR038460">
    <property type="entry name" value="AcetylCoA_hyd_C_sf"/>
</dbReference>
<feature type="domain" description="Acetyl-CoA hydrolase/transferase N-terminal" evidence="3">
    <location>
        <begin position="49"/>
        <end position="220"/>
    </location>
</feature>
<proteinExistence type="inferred from homology"/>
<dbReference type="InterPro" id="IPR037171">
    <property type="entry name" value="NagB/RpiA_transferase-like"/>
</dbReference>